<accession>A0A378PLY3</accession>
<dbReference type="EMBL" id="UGPW01000001">
    <property type="protein sequence ID" value="STY87468.1"/>
    <property type="molecule type" value="Genomic_DNA"/>
</dbReference>
<keyword evidence="3" id="KW-1185">Reference proteome</keyword>
<reference evidence="2 4" key="2">
    <citation type="submission" date="2018-06" db="EMBL/GenBank/DDBJ databases">
        <authorList>
            <consortium name="Pathogen Informatics"/>
            <person name="Doyle S."/>
        </authorList>
    </citation>
    <scope>NUCLEOTIDE SEQUENCE [LARGE SCALE GENOMIC DNA]</scope>
    <source>
        <strain evidence="2 4">NCTC11227</strain>
    </source>
</reference>
<name>A0A378PLY3_9GAMM</name>
<sequence>MLGSLLTLAQLRAGVHIDYRLGGEWQIDQQPTAGQMMLHIATKGVVKLAVKKHNSHFKSGGYCLVLWDNPLHTKCQC</sequence>
<dbReference type="Proteomes" id="UP000255102">
    <property type="component" value="Unassembled WGS sequence"/>
</dbReference>
<dbReference type="EMBL" id="CP011158">
    <property type="protein sequence ID" value="ANB91772.1"/>
    <property type="molecule type" value="Genomic_DNA"/>
</dbReference>
<evidence type="ECO:0000313" key="3">
    <source>
        <dbReference type="Proteomes" id="UP000076765"/>
    </source>
</evidence>
<protein>
    <submittedName>
        <fullName evidence="2">Uncharacterized protein</fullName>
    </submittedName>
</protein>
<dbReference type="RefSeq" id="WP_063514350.1">
    <property type="nucleotide sequence ID" value="NZ_CP011158.1"/>
</dbReference>
<proteinExistence type="predicted"/>
<evidence type="ECO:0000313" key="4">
    <source>
        <dbReference type="Proteomes" id="UP000255102"/>
    </source>
</evidence>
<gene>
    <name evidence="1" type="ORF">MOVS_07055</name>
    <name evidence="2" type="ORF">NCTC11227_01479</name>
</gene>
<organism evidence="2 4">
    <name type="scientific">Moraxella ovis</name>
    <dbReference type="NCBI Taxonomy" id="29433"/>
    <lineage>
        <taxon>Bacteria</taxon>
        <taxon>Pseudomonadati</taxon>
        <taxon>Pseudomonadota</taxon>
        <taxon>Gammaproteobacteria</taxon>
        <taxon>Moraxellales</taxon>
        <taxon>Moraxellaceae</taxon>
        <taxon>Moraxella</taxon>
    </lineage>
</organism>
<evidence type="ECO:0000313" key="2">
    <source>
        <dbReference type="EMBL" id="STY87468.1"/>
    </source>
</evidence>
<reference evidence="1 3" key="1">
    <citation type="submission" date="2015-04" db="EMBL/GenBank/DDBJ databases">
        <authorList>
            <person name="Calcutt M.J."/>
            <person name="Foecking M.F."/>
        </authorList>
    </citation>
    <scope>NUCLEOTIDE SEQUENCE [LARGE SCALE GENOMIC DNA]</scope>
    <source>
        <strain evidence="1 3">199/55</strain>
    </source>
</reference>
<dbReference type="KEGG" id="moi:MOVS_07055"/>
<dbReference type="STRING" id="29433.MOVS_07055"/>
<evidence type="ECO:0000313" key="1">
    <source>
        <dbReference type="EMBL" id="ANB91772.1"/>
    </source>
</evidence>
<dbReference type="Proteomes" id="UP000076765">
    <property type="component" value="Chromosome"/>
</dbReference>
<dbReference type="AlphaFoldDB" id="A0A378PLY3"/>